<protein>
    <submittedName>
        <fullName evidence="1">Uncharacterized protein</fullName>
    </submittedName>
</protein>
<dbReference type="HOGENOM" id="CLU_3330832_0_0_10"/>
<dbReference type="Proteomes" id="UP000011173">
    <property type="component" value="Chromosome"/>
</dbReference>
<dbReference type="EMBL" id="CP001397">
    <property type="protein sequence ID" value="AGC78087.1"/>
    <property type="molecule type" value="Genomic_DNA"/>
</dbReference>
<evidence type="ECO:0000313" key="1">
    <source>
        <dbReference type="EMBL" id="AGC78087.1"/>
    </source>
</evidence>
<name>L7WCW2_NONDD</name>
<dbReference type="PATRIC" id="fig|592029.3.peg.2934"/>
<organism evidence="1 2">
    <name type="scientific">Nonlabens dokdonensis (strain DSM 17205 / KCTC 12402 / DSW-6)</name>
    <name type="common">Donghaeana dokdonensis</name>
    <dbReference type="NCBI Taxonomy" id="592029"/>
    <lineage>
        <taxon>Bacteria</taxon>
        <taxon>Pseudomonadati</taxon>
        <taxon>Bacteroidota</taxon>
        <taxon>Flavobacteriia</taxon>
        <taxon>Flavobacteriales</taxon>
        <taxon>Flavobacteriaceae</taxon>
        <taxon>Nonlabens</taxon>
    </lineage>
</organism>
<dbReference type="KEGG" id="ndo:DDD_2960"/>
<evidence type="ECO:0000313" key="2">
    <source>
        <dbReference type="Proteomes" id="UP000011173"/>
    </source>
</evidence>
<dbReference type="STRING" id="592029.DDD_2960"/>
<proteinExistence type="predicted"/>
<dbReference type="AlphaFoldDB" id="L7WCW2"/>
<sequence length="38" mass="4520">MRINTIKLLEKFRSKLFLLVSDEYAFAKALQKEDMSKN</sequence>
<reference evidence="1 2" key="1">
    <citation type="journal article" date="2013" name="Genome Biol. Evol.">
        <title>Genomic makeup of the marine flavobacterium Nonlabens (Donghaeana) dokdonensis DSW-6 and identification of a novel class of rhodopsins.</title>
        <authorList>
            <person name="Kwon S.K."/>
            <person name="Kim B.K."/>
            <person name="Song J.Y."/>
            <person name="Kwak M.J."/>
            <person name="Lee C.H."/>
            <person name="Yoon J.H."/>
            <person name="Oh T.K."/>
            <person name="Kim J.F."/>
        </authorList>
    </citation>
    <scope>NUCLEOTIDE SEQUENCE [LARGE SCALE GENOMIC DNA]</scope>
    <source>
        <strain evidence="2">DSM 17205 / KCTC 12402 / DSW-6</strain>
    </source>
</reference>
<gene>
    <name evidence="1" type="ordered locus">DDD_2960</name>
</gene>
<accession>L7WCW2</accession>